<sequence length="329" mass="36549">MMLSANTLLAVLGLFAASASASVHDASYRHELTPAKRALLNRDAALSQLSPFVRQDLERRDPSEYTLYLNHDLEARDNQHFVAGGPAHDAEPTWINGHGPGIGNCARGVSLTLDDGPYQWHEQIAKNFTAYNQTANFFVNGLNWGCIYDAANVQGLRRAHALGHLHFSHTWSHVNLTSGLTFQQIDTQVQLVEDALYKILGVVPAFIRPPYGETNNTINNYLANRWGYKIIMWDTDSGDASGNTTTQSKAVYRDFKTGERHLTLNHEVKQGTADIVMPYALKHLKKIGQPSLPLNECLKGRPAPYKVVGQKSKRDATWTCEGKPLPGKF</sequence>
<reference evidence="11" key="1">
    <citation type="journal article" date="2023" name="PhytoFront">
        <title>Draft Genome Resources of Seven Strains of Tilletia horrida, Causal Agent of Kernel Smut of Rice.</title>
        <authorList>
            <person name="Khanal S."/>
            <person name="Antony Babu S."/>
            <person name="Zhou X.G."/>
        </authorList>
    </citation>
    <scope>NUCLEOTIDE SEQUENCE</scope>
    <source>
        <strain evidence="11">TX3</strain>
    </source>
</reference>
<feature type="chain" id="PRO_5042828369" description="NodB homology domain-containing protein" evidence="9">
    <location>
        <begin position="22"/>
        <end position="329"/>
    </location>
</feature>
<evidence type="ECO:0000256" key="9">
    <source>
        <dbReference type="SAM" id="SignalP"/>
    </source>
</evidence>
<keyword evidence="3" id="KW-0325">Glycoprotein</keyword>
<evidence type="ECO:0000256" key="8">
    <source>
        <dbReference type="ARBA" id="ARBA00023288"/>
    </source>
</evidence>
<evidence type="ECO:0000256" key="4">
    <source>
        <dbReference type="ARBA" id="ARBA00022723"/>
    </source>
</evidence>
<dbReference type="InterPro" id="IPR011330">
    <property type="entry name" value="Glyco_hydro/deAcase_b/a-brl"/>
</dbReference>
<keyword evidence="8" id="KW-0449">Lipoprotein</keyword>
<keyword evidence="5 9" id="KW-0732">Signal</keyword>
<dbReference type="PROSITE" id="PS51677">
    <property type="entry name" value="NODB"/>
    <property type="match status" value="1"/>
</dbReference>
<dbReference type="EMBL" id="JAPDMQ010000571">
    <property type="protein sequence ID" value="KAK0522644.1"/>
    <property type="molecule type" value="Genomic_DNA"/>
</dbReference>
<dbReference type="AlphaFoldDB" id="A0AAN6JI05"/>
<proteinExistence type="predicted"/>
<keyword evidence="6" id="KW-0378">Hydrolase</keyword>
<name>A0AAN6JI05_9BASI</name>
<protein>
    <recommendedName>
        <fullName evidence="10">NodB homology domain-containing protein</fullName>
    </recommendedName>
</protein>
<comment type="cofactor">
    <cofactor evidence="1">
        <name>Co(2+)</name>
        <dbReference type="ChEBI" id="CHEBI:48828"/>
    </cofactor>
</comment>
<evidence type="ECO:0000256" key="2">
    <source>
        <dbReference type="ARBA" id="ARBA00004609"/>
    </source>
</evidence>
<dbReference type="InterPro" id="IPR002509">
    <property type="entry name" value="NODB_dom"/>
</dbReference>
<keyword evidence="3" id="KW-0336">GPI-anchor</keyword>
<dbReference type="PANTHER" id="PTHR46471:SF2">
    <property type="entry name" value="CHITIN DEACETYLASE-RELATED"/>
    <property type="match status" value="1"/>
</dbReference>
<dbReference type="GO" id="GO:0098552">
    <property type="term" value="C:side of membrane"/>
    <property type="evidence" value="ECO:0007669"/>
    <property type="project" value="UniProtKB-KW"/>
</dbReference>
<dbReference type="PANTHER" id="PTHR46471">
    <property type="entry name" value="CHITIN DEACETYLASE"/>
    <property type="match status" value="1"/>
</dbReference>
<keyword evidence="7" id="KW-0119">Carbohydrate metabolism</keyword>
<comment type="caution">
    <text evidence="11">The sequence shown here is derived from an EMBL/GenBank/DDBJ whole genome shotgun (WGS) entry which is preliminary data.</text>
</comment>
<comment type="subcellular location">
    <subcellularLocation>
        <location evidence="2">Cell membrane</location>
        <topology evidence="2">Lipid-anchor</topology>
        <topology evidence="2">GPI-anchor</topology>
    </subcellularLocation>
</comment>
<keyword evidence="4" id="KW-0479">Metal-binding</keyword>
<organism evidence="11 12">
    <name type="scientific">Tilletia horrida</name>
    <dbReference type="NCBI Taxonomy" id="155126"/>
    <lineage>
        <taxon>Eukaryota</taxon>
        <taxon>Fungi</taxon>
        <taxon>Dikarya</taxon>
        <taxon>Basidiomycota</taxon>
        <taxon>Ustilaginomycotina</taxon>
        <taxon>Exobasidiomycetes</taxon>
        <taxon>Tilletiales</taxon>
        <taxon>Tilletiaceae</taxon>
        <taxon>Tilletia</taxon>
    </lineage>
</organism>
<dbReference type="Pfam" id="PF01522">
    <property type="entry name" value="Polysacc_deac_1"/>
    <property type="match status" value="1"/>
</dbReference>
<gene>
    <name evidence="11" type="ORF">OC842_006403</name>
</gene>
<dbReference type="Gene3D" id="3.20.20.370">
    <property type="entry name" value="Glycoside hydrolase/deacetylase"/>
    <property type="match status" value="1"/>
</dbReference>
<dbReference type="GO" id="GO:0046872">
    <property type="term" value="F:metal ion binding"/>
    <property type="evidence" value="ECO:0007669"/>
    <property type="project" value="UniProtKB-KW"/>
</dbReference>
<feature type="signal peptide" evidence="9">
    <location>
        <begin position="1"/>
        <end position="21"/>
    </location>
</feature>
<evidence type="ECO:0000259" key="10">
    <source>
        <dbReference type="PROSITE" id="PS51677"/>
    </source>
</evidence>
<evidence type="ECO:0000256" key="6">
    <source>
        <dbReference type="ARBA" id="ARBA00022801"/>
    </source>
</evidence>
<dbReference type="GO" id="GO:0016810">
    <property type="term" value="F:hydrolase activity, acting on carbon-nitrogen (but not peptide) bonds"/>
    <property type="evidence" value="ECO:0007669"/>
    <property type="project" value="InterPro"/>
</dbReference>
<evidence type="ECO:0000256" key="7">
    <source>
        <dbReference type="ARBA" id="ARBA00023277"/>
    </source>
</evidence>
<dbReference type="GO" id="GO:0005886">
    <property type="term" value="C:plasma membrane"/>
    <property type="evidence" value="ECO:0007669"/>
    <property type="project" value="UniProtKB-SubCell"/>
</dbReference>
<evidence type="ECO:0000256" key="1">
    <source>
        <dbReference type="ARBA" id="ARBA00001941"/>
    </source>
</evidence>
<evidence type="ECO:0000256" key="3">
    <source>
        <dbReference type="ARBA" id="ARBA00022622"/>
    </source>
</evidence>
<accession>A0AAN6JI05</accession>
<evidence type="ECO:0000313" key="12">
    <source>
        <dbReference type="Proteomes" id="UP001176521"/>
    </source>
</evidence>
<keyword evidence="12" id="KW-1185">Reference proteome</keyword>
<dbReference type="SUPFAM" id="SSF88713">
    <property type="entry name" value="Glycoside hydrolase/deacetylase"/>
    <property type="match status" value="1"/>
</dbReference>
<feature type="domain" description="NodB homology" evidence="10">
    <location>
        <begin position="107"/>
        <end position="329"/>
    </location>
</feature>
<evidence type="ECO:0000256" key="5">
    <source>
        <dbReference type="ARBA" id="ARBA00022729"/>
    </source>
</evidence>
<dbReference type="GO" id="GO:0005975">
    <property type="term" value="P:carbohydrate metabolic process"/>
    <property type="evidence" value="ECO:0007669"/>
    <property type="project" value="InterPro"/>
</dbReference>
<evidence type="ECO:0000313" key="11">
    <source>
        <dbReference type="EMBL" id="KAK0522644.1"/>
    </source>
</evidence>
<keyword evidence="3" id="KW-0472">Membrane</keyword>
<dbReference type="Proteomes" id="UP001176521">
    <property type="component" value="Unassembled WGS sequence"/>
</dbReference>